<dbReference type="Proteomes" id="UP000233469">
    <property type="component" value="Unassembled WGS sequence"/>
</dbReference>
<dbReference type="AlphaFoldDB" id="A0A2N1M0V5"/>
<reference evidence="1 2" key="1">
    <citation type="submission" date="2016-04" db="EMBL/GenBank/DDBJ databases">
        <title>Genome analyses suggest a sexual origin of heterokaryosis in a supposedly ancient asexual fungus.</title>
        <authorList>
            <person name="Ropars J."/>
            <person name="Sedzielewska K."/>
            <person name="Noel J."/>
            <person name="Charron P."/>
            <person name="Farinelli L."/>
            <person name="Marton T."/>
            <person name="Kruger M."/>
            <person name="Pelin A."/>
            <person name="Brachmann A."/>
            <person name="Corradi N."/>
        </authorList>
    </citation>
    <scope>NUCLEOTIDE SEQUENCE [LARGE SCALE GENOMIC DNA]</scope>
    <source>
        <strain evidence="1 2">C2</strain>
    </source>
</reference>
<accession>A0A2N1M0V5</accession>
<evidence type="ECO:0000313" key="1">
    <source>
        <dbReference type="EMBL" id="PKK55274.1"/>
    </source>
</evidence>
<proteinExistence type="predicted"/>
<protein>
    <submittedName>
        <fullName evidence="1">Uncharacterized protein</fullName>
    </submittedName>
</protein>
<feature type="non-terminal residue" evidence="1">
    <location>
        <position position="1"/>
    </location>
</feature>
<gene>
    <name evidence="1" type="ORF">RhiirC2_722511</name>
</gene>
<dbReference type="EMBL" id="LLXL01008033">
    <property type="protein sequence ID" value="PKK55274.1"/>
    <property type="molecule type" value="Genomic_DNA"/>
</dbReference>
<comment type="caution">
    <text evidence="1">The sequence shown here is derived from an EMBL/GenBank/DDBJ whole genome shotgun (WGS) entry which is preliminary data.</text>
</comment>
<dbReference type="VEuPathDB" id="FungiDB:RhiirA1_447430"/>
<dbReference type="VEuPathDB" id="FungiDB:FUN_008737"/>
<sequence>ISNDLISAAKKYAHTNGPGCVVMTKPIIIKSRVSEIQNQEFEAFFADKDNVTMSMSYKVDSKTNLPLLYLKDNKKALWDKFEATYPDGIKRASFMARLANGRYVYRKDLGGLCNICNEYGYEVFDTLINIIQLNINEKETKNRLIHDVEKLRLHLRRGFENELSVNENGKIMHVDTINHCLLYTFGECNNQHKSRCANCDHLFTLMQELITILPENFYETIQESKDKLHYFLAHQARK</sequence>
<name>A0A2N1M0V5_9GLOM</name>
<reference evidence="1 2" key="2">
    <citation type="submission" date="2017-10" db="EMBL/GenBank/DDBJ databases">
        <title>Extensive intraspecific genome diversity in a model arbuscular mycorrhizal fungus.</title>
        <authorList>
            <person name="Chen E.C.H."/>
            <person name="Morin E."/>
            <person name="Baudet D."/>
            <person name="Noel J."/>
            <person name="Ndikumana S."/>
            <person name="Charron P."/>
            <person name="St-Onge C."/>
            <person name="Giorgi J."/>
            <person name="Grigoriev I.V."/>
            <person name="Roux C."/>
            <person name="Martin F.M."/>
            <person name="Corradi N."/>
        </authorList>
    </citation>
    <scope>NUCLEOTIDE SEQUENCE [LARGE SCALE GENOMIC DNA]</scope>
    <source>
        <strain evidence="1 2">C2</strain>
    </source>
</reference>
<feature type="non-terminal residue" evidence="1">
    <location>
        <position position="238"/>
    </location>
</feature>
<evidence type="ECO:0000313" key="2">
    <source>
        <dbReference type="Proteomes" id="UP000233469"/>
    </source>
</evidence>
<organism evidence="1 2">
    <name type="scientific">Rhizophagus irregularis</name>
    <dbReference type="NCBI Taxonomy" id="588596"/>
    <lineage>
        <taxon>Eukaryota</taxon>
        <taxon>Fungi</taxon>
        <taxon>Fungi incertae sedis</taxon>
        <taxon>Mucoromycota</taxon>
        <taxon>Glomeromycotina</taxon>
        <taxon>Glomeromycetes</taxon>
        <taxon>Glomerales</taxon>
        <taxon>Glomeraceae</taxon>
        <taxon>Rhizophagus</taxon>
    </lineage>
</organism>